<evidence type="ECO:0000256" key="1">
    <source>
        <dbReference type="SAM" id="Phobius"/>
    </source>
</evidence>
<proteinExistence type="predicted"/>
<keyword evidence="1" id="KW-0812">Transmembrane</keyword>
<feature type="transmembrane region" description="Helical" evidence="1">
    <location>
        <begin position="12"/>
        <end position="35"/>
    </location>
</feature>
<evidence type="ECO:0000313" key="2">
    <source>
        <dbReference type="EMBL" id="SNR75099.1"/>
    </source>
</evidence>
<evidence type="ECO:0000313" key="3">
    <source>
        <dbReference type="Proteomes" id="UP000198310"/>
    </source>
</evidence>
<sequence length="609" mass="65443">MLLLTPSVSATYPLVFWLVLGLCLLLTVGLIRAAWRRPDTRWRYGRLLAGLLAGAGLWLLAFPPTHHVPRATNEALVLTDGYSPDTLRHLLRQLGPGTALWRYPATASPDTPALTNLAVLRHQVPALRQVHVLGQGLPAADLPDLGTIQLITHGAKPGAGFRHATWARRPEVGQPWVAEGWFDNIGLPAGPVWVRLRAAGALRDSVQLPTGKGSFRVSFRPKTPGQAVYELDARPSAQASQLQTEPLPVEILPSRPLRVLLLAATPSFEFRFLKNYLAKQGHAVSLRTGLSRGLTQTEFLNQKAADLTRLNASLLSHTDVVVADAASVSALSGAEAGALRAALQEGQAGVLLLADSPTLPRALPARSAFALEMRFGAAAQQPQVVRWAGATDRATALVPALLRSTSAAKSLVTTTQNQAVAAARRVGQGQVVVTTLTETFPWMLQGNATTYGAYWSQLLSAAAPTLSPTGTITAEQAWPRPNAPLTLRLSGTTQALVVTPPGGQPVRVAPHQDVHIPDWATATYWPTTSGWHRFSSGAATSWVYVYSPTQWMTPHLQTQQAAAAAWAAQPTQVSNAVLPASTTSVPWSRWWGFVLFLLGAGFLWLEEKL</sequence>
<dbReference type="EMBL" id="FZNS01000006">
    <property type="protein sequence ID" value="SNR75099.1"/>
    <property type="molecule type" value="Genomic_DNA"/>
</dbReference>
<reference evidence="3" key="1">
    <citation type="submission" date="2017-06" db="EMBL/GenBank/DDBJ databases">
        <authorList>
            <person name="Varghese N."/>
            <person name="Submissions S."/>
        </authorList>
    </citation>
    <scope>NUCLEOTIDE SEQUENCE [LARGE SCALE GENOMIC DNA]</scope>
    <source>
        <strain evidence="3">DSM 28041</strain>
    </source>
</reference>
<dbReference type="AlphaFoldDB" id="A0A238YX69"/>
<dbReference type="InterPro" id="IPR029062">
    <property type="entry name" value="Class_I_gatase-like"/>
</dbReference>
<protein>
    <submittedName>
        <fullName evidence="2">Uncharacterized protein</fullName>
    </submittedName>
</protein>
<dbReference type="SUPFAM" id="SSF52317">
    <property type="entry name" value="Class I glutamine amidotransferase-like"/>
    <property type="match status" value="1"/>
</dbReference>
<dbReference type="PANTHER" id="PTHR37947">
    <property type="entry name" value="BLL2462 PROTEIN"/>
    <property type="match status" value="1"/>
</dbReference>
<keyword evidence="1" id="KW-1133">Transmembrane helix</keyword>
<keyword evidence="1" id="KW-0472">Membrane</keyword>
<feature type="transmembrane region" description="Helical" evidence="1">
    <location>
        <begin position="47"/>
        <end position="64"/>
    </location>
</feature>
<dbReference type="Proteomes" id="UP000198310">
    <property type="component" value="Unassembled WGS sequence"/>
</dbReference>
<dbReference type="PANTHER" id="PTHR37947:SF1">
    <property type="entry name" value="BLL2462 PROTEIN"/>
    <property type="match status" value="1"/>
</dbReference>
<keyword evidence="3" id="KW-1185">Reference proteome</keyword>
<gene>
    <name evidence="2" type="ORF">SAMN06269173_106124</name>
</gene>
<organism evidence="2 3">
    <name type="scientific">Hymenobacter mucosus</name>
    <dbReference type="NCBI Taxonomy" id="1411120"/>
    <lineage>
        <taxon>Bacteria</taxon>
        <taxon>Pseudomonadati</taxon>
        <taxon>Bacteroidota</taxon>
        <taxon>Cytophagia</taxon>
        <taxon>Cytophagales</taxon>
        <taxon>Hymenobacteraceae</taxon>
        <taxon>Hymenobacter</taxon>
    </lineage>
</organism>
<name>A0A238YX69_9BACT</name>
<accession>A0A238YX69</accession>